<dbReference type="Gene3D" id="2.10.230.10">
    <property type="entry name" value="Heat shock protein DnaJ, cysteine-rich domain"/>
    <property type="match status" value="1"/>
</dbReference>
<dbReference type="GO" id="GO:0030544">
    <property type="term" value="F:Hsp70 protein binding"/>
    <property type="evidence" value="ECO:0007669"/>
    <property type="project" value="InterPro"/>
</dbReference>
<evidence type="ECO:0000259" key="8">
    <source>
        <dbReference type="PROSITE" id="PS51188"/>
    </source>
</evidence>
<dbReference type="CDD" id="cd10719">
    <property type="entry name" value="DnaJ_zf"/>
    <property type="match status" value="1"/>
</dbReference>
<dbReference type="InterPro" id="IPR008971">
    <property type="entry name" value="HSP40/DnaJ_pept-bd"/>
</dbReference>
<evidence type="ECO:0000259" key="7">
    <source>
        <dbReference type="PROSITE" id="PS50076"/>
    </source>
</evidence>
<dbReference type="AlphaFoldDB" id="A0A0B7NPG8"/>
<dbReference type="PROSITE" id="PS00636">
    <property type="entry name" value="DNAJ_1"/>
    <property type="match status" value="1"/>
</dbReference>
<name>A0A0B7NPG8_9FUNG</name>
<dbReference type="OrthoDB" id="550424at2759"/>
<dbReference type="SUPFAM" id="SSF57938">
    <property type="entry name" value="DnaJ/Hsp40 cysteine-rich domain"/>
    <property type="match status" value="1"/>
</dbReference>
<evidence type="ECO:0000256" key="3">
    <source>
        <dbReference type="ARBA" id="ARBA00022771"/>
    </source>
</evidence>
<dbReference type="PROSITE" id="PS50076">
    <property type="entry name" value="DNAJ_2"/>
    <property type="match status" value="1"/>
</dbReference>
<keyword evidence="3 5" id="KW-0863">Zinc-finger</keyword>
<dbReference type="InterPro" id="IPR036869">
    <property type="entry name" value="J_dom_sf"/>
</dbReference>
<evidence type="ECO:0000256" key="5">
    <source>
        <dbReference type="PROSITE-ProRule" id="PRU00546"/>
    </source>
</evidence>
<dbReference type="Pfam" id="PF00226">
    <property type="entry name" value="DnaJ"/>
    <property type="match status" value="1"/>
</dbReference>
<keyword evidence="10" id="KW-1185">Reference proteome</keyword>
<keyword evidence="1 5" id="KW-0479">Metal-binding</keyword>
<gene>
    <name evidence="9" type="primary">PARPA_11123.1 scaffold 42800</name>
</gene>
<feature type="zinc finger region" description="CR-type" evidence="5">
    <location>
        <begin position="137"/>
        <end position="220"/>
    </location>
</feature>
<reference evidence="9 10" key="1">
    <citation type="submission" date="2014-09" db="EMBL/GenBank/DDBJ databases">
        <authorList>
            <person name="Ellenberger Sabrina"/>
        </authorList>
    </citation>
    <scope>NUCLEOTIDE SEQUENCE [LARGE SCALE GENOMIC DNA]</scope>
    <source>
        <strain evidence="9 10">CBS 412.66</strain>
    </source>
</reference>
<feature type="domain" description="J" evidence="7">
    <location>
        <begin position="6"/>
        <end position="68"/>
    </location>
</feature>
<dbReference type="FunFam" id="2.10.230.10:FF:000001">
    <property type="entry name" value="DnaJ subfamily A member 2"/>
    <property type="match status" value="1"/>
</dbReference>
<dbReference type="InterPro" id="IPR044713">
    <property type="entry name" value="DNJA1/2-like"/>
</dbReference>
<proteinExistence type="inferred from homology"/>
<dbReference type="FunFam" id="2.60.260.20:FF:000003">
    <property type="entry name" value="DnaJ subfamily A member 2"/>
    <property type="match status" value="1"/>
</dbReference>
<evidence type="ECO:0000256" key="1">
    <source>
        <dbReference type="ARBA" id="ARBA00022723"/>
    </source>
</evidence>
<dbReference type="HAMAP" id="MF_01152">
    <property type="entry name" value="DnaJ"/>
    <property type="match status" value="1"/>
</dbReference>
<dbReference type="GO" id="GO:0009408">
    <property type="term" value="P:response to heat"/>
    <property type="evidence" value="ECO:0007669"/>
    <property type="project" value="InterPro"/>
</dbReference>
<feature type="domain" description="CR-type" evidence="8">
    <location>
        <begin position="137"/>
        <end position="220"/>
    </location>
</feature>
<dbReference type="CDD" id="cd06257">
    <property type="entry name" value="DnaJ"/>
    <property type="match status" value="1"/>
</dbReference>
<dbReference type="Pfam" id="PF00684">
    <property type="entry name" value="DnaJ_CXXCXGXG"/>
    <property type="match status" value="1"/>
</dbReference>
<feature type="compositionally biased region" description="Gly residues" evidence="6">
    <location>
        <begin position="406"/>
        <end position="416"/>
    </location>
</feature>
<dbReference type="PROSITE" id="PS51188">
    <property type="entry name" value="ZF_CR"/>
    <property type="match status" value="1"/>
</dbReference>
<dbReference type="STRING" id="35722.A0A0B7NPG8"/>
<evidence type="ECO:0000256" key="4">
    <source>
        <dbReference type="ARBA" id="ARBA00022833"/>
    </source>
</evidence>
<dbReference type="SUPFAM" id="SSF46565">
    <property type="entry name" value="Chaperone J-domain"/>
    <property type="match status" value="1"/>
</dbReference>
<dbReference type="FunFam" id="1.10.287.110:FF:000048">
    <property type="entry name" value="DnaJ family protein"/>
    <property type="match status" value="1"/>
</dbReference>
<dbReference type="InterPro" id="IPR012724">
    <property type="entry name" value="DnaJ"/>
</dbReference>
<dbReference type="PRINTS" id="PR00625">
    <property type="entry name" value="JDOMAIN"/>
</dbReference>
<dbReference type="PANTHER" id="PTHR43888">
    <property type="entry name" value="DNAJ-LIKE-2, ISOFORM A-RELATED"/>
    <property type="match status" value="1"/>
</dbReference>
<dbReference type="Pfam" id="PF01556">
    <property type="entry name" value="DnaJ_C"/>
    <property type="match status" value="1"/>
</dbReference>
<sequence length="416" mass="44874">MVAESKYYDVLGVDSNASEAELKKAYRKLALKYHPDKNPNAGDQFKEISHAYEVLSDPEKREIYDRYGEEGLSGQGGGHGGMNAEDLFSQFFGGVGGMGGGGFFGGMGGGRRGPQGPRRGKDMMHKLKVSLEDLFCGKTSKLALQKNVLCSGCDGKGGKEGAVQTCSTCNGQGICLIVRQMGPMIQQIQQPCGNCNATGEIINEKDRCKQCKGQKIMAQRKILEVHIDPGMANGQSITFSGEGDQAPGIVPGDIIIQIDQQQHSRFVRKGDDLYYEAKIDLLTALAGGQFPIPHLNDSVLMVNVIPGEVIQPNMQKAIPHHGMPIFRHGGRGHLFITFTVEFPGQNWAVDAESLKKLESILPARREIVPPAGKSHIEEVGLANAEGYQGKAGSNVYDDDEHEGHQHGGGGVQCAQQ</sequence>
<dbReference type="GO" id="GO:0006457">
    <property type="term" value="P:protein folding"/>
    <property type="evidence" value="ECO:0007669"/>
    <property type="project" value="InterPro"/>
</dbReference>
<evidence type="ECO:0000256" key="6">
    <source>
        <dbReference type="SAM" id="MobiDB-lite"/>
    </source>
</evidence>
<dbReference type="Gene3D" id="2.60.260.20">
    <property type="entry name" value="Urease metallochaperone UreE, N-terminal domain"/>
    <property type="match status" value="2"/>
</dbReference>
<organism evidence="9 10">
    <name type="scientific">Parasitella parasitica</name>
    <dbReference type="NCBI Taxonomy" id="35722"/>
    <lineage>
        <taxon>Eukaryota</taxon>
        <taxon>Fungi</taxon>
        <taxon>Fungi incertae sedis</taxon>
        <taxon>Mucoromycota</taxon>
        <taxon>Mucoromycotina</taxon>
        <taxon>Mucoromycetes</taxon>
        <taxon>Mucorales</taxon>
        <taxon>Mucorineae</taxon>
        <taxon>Mucoraceae</taxon>
        <taxon>Parasitella</taxon>
    </lineage>
</organism>
<dbReference type="CDD" id="cd10747">
    <property type="entry name" value="DnaJ_C"/>
    <property type="match status" value="1"/>
</dbReference>
<dbReference type="GO" id="GO:0008270">
    <property type="term" value="F:zinc ion binding"/>
    <property type="evidence" value="ECO:0007669"/>
    <property type="project" value="UniProtKB-KW"/>
</dbReference>
<dbReference type="InterPro" id="IPR001305">
    <property type="entry name" value="HSP_DnaJ_Cys-rich_dom"/>
</dbReference>
<dbReference type="Gene3D" id="1.10.287.110">
    <property type="entry name" value="DnaJ domain"/>
    <property type="match status" value="1"/>
</dbReference>
<dbReference type="Proteomes" id="UP000054107">
    <property type="component" value="Unassembled WGS sequence"/>
</dbReference>
<evidence type="ECO:0000313" key="9">
    <source>
        <dbReference type="EMBL" id="CEP16844.1"/>
    </source>
</evidence>
<evidence type="ECO:0000256" key="2">
    <source>
        <dbReference type="ARBA" id="ARBA00022737"/>
    </source>
</evidence>
<dbReference type="EMBL" id="LN733372">
    <property type="protein sequence ID" value="CEP16844.1"/>
    <property type="molecule type" value="Genomic_DNA"/>
</dbReference>
<accession>A0A0B7NPG8</accession>
<dbReference type="InterPro" id="IPR018253">
    <property type="entry name" value="DnaJ_domain_CS"/>
</dbReference>
<evidence type="ECO:0000313" key="10">
    <source>
        <dbReference type="Proteomes" id="UP000054107"/>
    </source>
</evidence>
<dbReference type="InterPro" id="IPR001623">
    <property type="entry name" value="DnaJ_domain"/>
</dbReference>
<keyword evidence="2" id="KW-0677">Repeat</keyword>
<dbReference type="InterPro" id="IPR002939">
    <property type="entry name" value="DnaJ_C"/>
</dbReference>
<dbReference type="GO" id="GO:0005524">
    <property type="term" value="F:ATP binding"/>
    <property type="evidence" value="ECO:0007669"/>
    <property type="project" value="InterPro"/>
</dbReference>
<dbReference type="SUPFAM" id="SSF49493">
    <property type="entry name" value="HSP40/DnaJ peptide-binding domain"/>
    <property type="match status" value="2"/>
</dbReference>
<dbReference type="SMART" id="SM00271">
    <property type="entry name" value="DnaJ"/>
    <property type="match status" value="1"/>
</dbReference>
<protein>
    <submittedName>
        <fullName evidence="9">Uncharacterized protein</fullName>
    </submittedName>
</protein>
<feature type="region of interest" description="Disordered" evidence="6">
    <location>
        <begin position="390"/>
        <end position="416"/>
    </location>
</feature>
<keyword evidence="4 5" id="KW-0862">Zinc</keyword>
<dbReference type="GO" id="GO:0051082">
    <property type="term" value="F:unfolded protein binding"/>
    <property type="evidence" value="ECO:0007669"/>
    <property type="project" value="InterPro"/>
</dbReference>
<dbReference type="InterPro" id="IPR036410">
    <property type="entry name" value="HSP_DnaJ_Cys-rich_dom_sf"/>
</dbReference>